<keyword evidence="1" id="KW-0732">Signal</keyword>
<feature type="chain" id="PRO_5018261298" evidence="1">
    <location>
        <begin position="25"/>
        <end position="786"/>
    </location>
</feature>
<reference evidence="4" key="1">
    <citation type="submission" date="2018-11" db="EMBL/GenBank/DDBJ databases">
        <title>Proposal to divide the Flavobacteriaceae and reorganize its genera based on Amino Acid Identity values calculated from whole genome sequences.</title>
        <authorList>
            <person name="Nicholson A.C."/>
            <person name="Gulvik C.A."/>
            <person name="Whitney A.M."/>
            <person name="Humrighouse B.W."/>
            <person name="Bell M."/>
            <person name="Holmes B."/>
            <person name="Steigerwalt A.G."/>
            <person name="Villarma A."/>
            <person name="Sheth M."/>
            <person name="Batra D."/>
            <person name="Pryor J."/>
            <person name="Bernardet J.-F."/>
            <person name="Hugo C."/>
            <person name="Kampfer P."/>
            <person name="Newman J."/>
            <person name="McQuiston J.R."/>
        </authorList>
    </citation>
    <scope>NUCLEOTIDE SEQUENCE [LARGE SCALE GENOMIC DNA]</scope>
    <source>
        <strain evidence="4">G0229</strain>
    </source>
</reference>
<gene>
    <name evidence="3" type="ORF">EG339_13765</name>
</gene>
<sequence>MLHYRFKHYFFLLAFLLTSASVFSQVGPSRKPVKIKPTGASLKAGNFIDVNVAPYPATGYFPEQLVKDILINGGSTCTTANITNVTVSPNHTIFDNNRFWGYFNRGTANFPFKDGIVLTTGYAKDAGNSFNDDMSKEPGSGSDPDLVAATNATVELKDAVALEFDFVPNSTQVKFNYIFASEEYSGGYPCTGFSDAFALLLKKVGDPTYTNLAVLPGGAGPVSATNIVPTGPNFSCGPINEAYFGGINTPHVGINYAGRTIPLTAVATVIPGETYHFKMVIADAKDHSLDSAVFLEGGSFDIGVKIVDETGASLPSTINMCDNAPKTLKAQLDPVPGMTFQWYKDGVLIPGATNAAYVATEPGVYSIKVMVPGSQCPGEAKITVVGGTSPTVQDAVLSLCTTPTVTTFNLEAAIPMITTTAGAVTRFYTTLADAQAQNNNYIKNLTTYDGTDGQVLHVLVTNGGFCSRMATLTLHKEATPTAGLNVEKLKICVGESVLMTATGGVTYQWKDTASITDGTRTVSPTKTTTYSVYAIGAQGCKSAKPAEVTVEVVPAIVSTLKGGHICEGDRITLDAGSGSGYTYEWNTGDTTQSISVNKPGEYTVTISNGVCSKEFKTQVIKAVVPEIINVNYNDRGTMILTASNPSNGILEYSVDNGLTWQASNTFTNVPKNEIISIRVRVKNTSCVGFIEYFTFVMKNVITPNGDNINDIIDFRGIIGYKNFSGMIFDRYGKEVFRAEKVRPYWDGFFQGKRLPSSSYWYQVTFEDPASKLPTVKTGWILLKNIE</sequence>
<dbReference type="NCBIfam" id="TIGR04131">
    <property type="entry name" value="Bac_Flav_CTERM"/>
    <property type="match status" value="1"/>
</dbReference>
<dbReference type="InterPro" id="IPR044023">
    <property type="entry name" value="Ig_7"/>
</dbReference>
<organism evidence="3 4">
    <name type="scientific">Chryseobacterium bernardetii</name>
    <dbReference type="NCBI Taxonomy" id="1241978"/>
    <lineage>
        <taxon>Bacteria</taxon>
        <taxon>Pseudomonadati</taxon>
        <taxon>Bacteroidota</taxon>
        <taxon>Flavobacteriia</taxon>
        <taxon>Flavobacteriales</taxon>
        <taxon>Weeksellaceae</taxon>
        <taxon>Chryseobacterium group</taxon>
        <taxon>Chryseobacterium</taxon>
    </lineage>
</organism>
<feature type="domain" description="Ig-like" evidence="2">
    <location>
        <begin position="487"/>
        <end position="554"/>
    </location>
</feature>
<dbReference type="Proteomes" id="UP000271193">
    <property type="component" value="Chromosome"/>
</dbReference>
<evidence type="ECO:0000256" key="1">
    <source>
        <dbReference type="SAM" id="SignalP"/>
    </source>
</evidence>
<keyword evidence="4" id="KW-1185">Reference proteome</keyword>
<dbReference type="EMBL" id="CP033932">
    <property type="protein sequence ID" value="AZB25573.1"/>
    <property type="molecule type" value="Genomic_DNA"/>
</dbReference>
<dbReference type="NCBIfam" id="NF038133">
    <property type="entry name" value="choice_anch_L"/>
    <property type="match status" value="1"/>
</dbReference>
<evidence type="ECO:0000259" key="2">
    <source>
        <dbReference type="Pfam" id="PF19081"/>
    </source>
</evidence>
<evidence type="ECO:0000313" key="3">
    <source>
        <dbReference type="EMBL" id="AZB25573.1"/>
    </source>
</evidence>
<name>A0A3G6TCK0_9FLAO</name>
<proteinExistence type="predicted"/>
<dbReference type="InterPro" id="IPR026341">
    <property type="entry name" value="T9SS_type_B"/>
</dbReference>
<dbReference type="InterPro" id="IPR049804">
    <property type="entry name" value="Choice_anch_L"/>
</dbReference>
<feature type="signal peptide" evidence="1">
    <location>
        <begin position="1"/>
        <end position="24"/>
    </location>
</feature>
<accession>A0A3G6TCK0</accession>
<dbReference type="Pfam" id="PF19081">
    <property type="entry name" value="Ig_7"/>
    <property type="match status" value="1"/>
</dbReference>
<dbReference type="Pfam" id="PF13585">
    <property type="entry name" value="CHU_C"/>
    <property type="match status" value="1"/>
</dbReference>
<evidence type="ECO:0000313" key="4">
    <source>
        <dbReference type="Proteomes" id="UP000271193"/>
    </source>
</evidence>
<dbReference type="KEGG" id="cben:EG339_13765"/>
<dbReference type="AlphaFoldDB" id="A0A3G6TCK0"/>
<protein>
    <submittedName>
        <fullName evidence="3">Gliding motility-associated C-terminal domain-containing protein</fullName>
    </submittedName>
</protein>